<gene>
    <name evidence="1" type="ORF">NCTC12195_04331</name>
</gene>
<reference evidence="1 2" key="1">
    <citation type="submission" date="2018-06" db="EMBL/GenBank/DDBJ databases">
        <authorList>
            <consortium name="Pathogen Informatics"/>
            <person name="Doyle S."/>
        </authorList>
    </citation>
    <scope>NUCLEOTIDE SEQUENCE [LARGE SCALE GENOMIC DNA]</scope>
    <source>
        <strain evidence="1 2">NCTC12195</strain>
    </source>
</reference>
<evidence type="ECO:0000313" key="2">
    <source>
        <dbReference type="Proteomes" id="UP000255277"/>
    </source>
</evidence>
<protein>
    <submittedName>
        <fullName evidence="1">Peptidase</fullName>
    </submittedName>
</protein>
<organism evidence="1 2">
    <name type="scientific">Staphylococcus gallinarum</name>
    <dbReference type="NCBI Taxonomy" id="1293"/>
    <lineage>
        <taxon>Bacteria</taxon>
        <taxon>Bacillati</taxon>
        <taxon>Bacillota</taxon>
        <taxon>Bacilli</taxon>
        <taxon>Bacillales</taxon>
        <taxon>Staphylococcaceae</taxon>
        <taxon>Staphylococcus</taxon>
    </lineage>
</organism>
<sequence>MRKAVLKLAELTKQYQLNIQLHLNSEPTFQQSGLEEAHYILFWINRKDYAWGLMLWKRNTCWQSV</sequence>
<dbReference type="AlphaFoldDB" id="A0A380FNR2"/>
<name>A0A380FNR2_STAGA</name>
<proteinExistence type="predicted"/>
<dbReference type="EMBL" id="UHDK01000001">
    <property type="protein sequence ID" value="SUM34804.1"/>
    <property type="molecule type" value="Genomic_DNA"/>
</dbReference>
<evidence type="ECO:0000313" key="1">
    <source>
        <dbReference type="EMBL" id="SUM34804.1"/>
    </source>
</evidence>
<dbReference type="Proteomes" id="UP000255277">
    <property type="component" value="Unassembled WGS sequence"/>
</dbReference>
<accession>A0A380FNR2</accession>